<accession>A0A938XRV0</accession>
<sequence>MAIIGGIDLGELVNYLFFFADANQDANWQGASKGFVGDVAVDGLQADERTAGTVPYAGIISTNDTTLDAWQDIIDDNPLQSASALNELALISNLEADLISAFLQINALAATPGFENRSSGSLDGLDTTGGGANVTVINVTSGFTVSSPITITGDASDVFILRWDTDADPTNGYQGQVKFQSGGAIIPAGGLEPGNFIHVAGDINSSGGGSTPAPPYPQGPRFDDGQGALINGGSDFSGGGFFTGYWLTTGEPDTPFPPETDLIQGETQSLSNGIFVGGWYTITTAFSMTSGTSGVYVSPNPATIVGTPPVVDKTPSSGTIVNEITQINVTASDAECLDRVELYINEVLVQTVVDNGPGDLDPDPNEINFVFNWDTTAETDGLNLVLARAIDCDDNQSNDLNQYIVDNTPPIVDKTPPSGSFVTGITPIEVTASDAECLDRVELYIDGNLVETVEDNGPGDNDPAPNEINFTFDWDTTVETDGDHIVIARAIDCTGNQTDDRNEYIVDNTPPIVDKTPPAGSIVSGLTPIEVTASDDICLDRVELLIDGSIVETVEDNGPGDDDPDLNQINFTFNWDTTAETEGDHTVIARAIDCVRQETEDENIYTVDNTPPVVDIVDPPDGSLVSGITEIDVTGSDNECLDRVELYIDGNLVFTQSVAPGTNTAFTFDWDTIVIADGLYNIRAVAIDCAGNEAVDQIQLIVDNTPPDVDKTPPSGSLVTGITPIEVTASDNICLDRVELYIDGDLVETVADNGPGDNDPDPNEIKFIFDWDTTAVADGEHVIIARAIDCVGNQTDDQNIYRVDNTPPVVDIIDPPDGSTVEGVTPIEVTGSDNECLDRVELYIDGELVATESVAPGMETTFFFDWDTTQYLEGPHEVTAIAIDCVGNTADTTNIYIVDNIPDNFVEELVDGNLTLPEQKPDIEQIIDFNVAIKIDELFTIDAIQETKIKVKGRIKITISYVADVEDNSQPVNSAHFTIPFKSLITGLPVDACVSLDPVVILEHVQHHLIDSRTIKKAIVFLIGVRES</sequence>
<keyword evidence="3" id="KW-1185">Reference proteome</keyword>
<protein>
    <recommendedName>
        <fullName evidence="1">SipL SPOCS domain-containing protein</fullName>
    </recommendedName>
</protein>
<dbReference type="AlphaFoldDB" id="A0A938XRV0"/>
<dbReference type="RefSeq" id="WP_204701397.1">
    <property type="nucleotide sequence ID" value="NZ_JAFBDQ010000006.1"/>
</dbReference>
<evidence type="ECO:0000313" key="3">
    <source>
        <dbReference type="Proteomes" id="UP000774000"/>
    </source>
</evidence>
<proteinExistence type="predicted"/>
<reference evidence="2" key="1">
    <citation type="submission" date="2021-01" db="EMBL/GenBank/DDBJ databases">
        <title>Genomic Encyclopedia of Type Strains, Phase IV (KMG-IV): sequencing the most valuable type-strain genomes for metagenomic binning, comparative biology and taxonomic classification.</title>
        <authorList>
            <person name="Goeker M."/>
        </authorList>
    </citation>
    <scope>NUCLEOTIDE SEQUENCE</scope>
    <source>
        <strain evidence="2">DSM 23230</strain>
    </source>
</reference>
<dbReference type="InterPro" id="IPR024300">
    <property type="entry name" value="SipL_SPOCS_dom"/>
</dbReference>
<evidence type="ECO:0000313" key="2">
    <source>
        <dbReference type="EMBL" id="MBM7556619.1"/>
    </source>
</evidence>
<comment type="caution">
    <text evidence="2">The sequence shown here is derived from an EMBL/GenBank/DDBJ whole genome shotgun (WGS) entry which is preliminary data.</text>
</comment>
<dbReference type="Pfam" id="PF12673">
    <property type="entry name" value="SipL"/>
    <property type="match status" value="1"/>
</dbReference>
<name>A0A938XRV0_9FIRM</name>
<dbReference type="Gene3D" id="2.60.40.10">
    <property type="entry name" value="Immunoglobulins"/>
    <property type="match status" value="6"/>
</dbReference>
<dbReference type="Pfam" id="PF17957">
    <property type="entry name" value="Big_7"/>
    <property type="match status" value="5"/>
</dbReference>
<feature type="domain" description="SipL SPOCS" evidence="1">
    <location>
        <begin position="922"/>
        <end position="999"/>
    </location>
</feature>
<gene>
    <name evidence="2" type="ORF">JOC47_001470</name>
</gene>
<dbReference type="EMBL" id="JAFBDQ010000006">
    <property type="protein sequence ID" value="MBM7556619.1"/>
    <property type="molecule type" value="Genomic_DNA"/>
</dbReference>
<organism evidence="2 3">
    <name type="scientific">Halanaerobacter jeridensis</name>
    <dbReference type="NCBI Taxonomy" id="706427"/>
    <lineage>
        <taxon>Bacteria</taxon>
        <taxon>Bacillati</taxon>
        <taxon>Bacillota</taxon>
        <taxon>Clostridia</taxon>
        <taxon>Halanaerobiales</taxon>
        <taxon>Halobacteroidaceae</taxon>
        <taxon>Halanaerobacter</taxon>
    </lineage>
</organism>
<dbReference type="Proteomes" id="UP000774000">
    <property type="component" value="Unassembled WGS sequence"/>
</dbReference>
<evidence type="ECO:0000259" key="1">
    <source>
        <dbReference type="Pfam" id="PF12673"/>
    </source>
</evidence>
<dbReference type="InterPro" id="IPR013783">
    <property type="entry name" value="Ig-like_fold"/>
</dbReference>